<gene>
    <name evidence="2" type="ORF">BDV23DRAFT_107939</name>
</gene>
<dbReference type="EMBL" id="ML735274">
    <property type="protein sequence ID" value="KAE8388755.1"/>
    <property type="molecule type" value="Genomic_DNA"/>
</dbReference>
<evidence type="ECO:0000313" key="2">
    <source>
        <dbReference type="EMBL" id="KAE8388755.1"/>
    </source>
</evidence>
<feature type="region of interest" description="Disordered" evidence="1">
    <location>
        <begin position="238"/>
        <end position="257"/>
    </location>
</feature>
<dbReference type="Proteomes" id="UP000326877">
    <property type="component" value="Unassembled WGS sequence"/>
</dbReference>
<sequence>MTHNVAVKEGRKNFWQPGKKQRNIPFVEMDNSMSPRRQKLPFVQSQLTVSVRRNGTELRVKSSETATTRTTAEMLRDDQGERIDPTNKLNIQRRAGKELEKHSEVFSKQLTQQGNCHNYERERAMNRRKVKGVDTEEYALFFFVQTSQTRTFFCFFLFFALEFQCLSAFERENVPGVPREDARLKSKKGCKAFPLFWGFLKKALSVFPESLATKAENADKLAKLCDLYSGGVWRGRGRGEGGEKTTVWRSGAVPRPG</sequence>
<reference evidence="2" key="1">
    <citation type="submission" date="2019-04" db="EMBL/GenBank/DDBJ databases">
        <title>Friends and foes A comparative genomics studyof 23 Aspergillus species from section Flavi.</title>
        <authorList>
            <consortium name="DOE Joint Genome Institute"/>
            <person name="Kjaerbolling I."/>
            <person name="Vesth T."/>
            <person name="Frisvad J.C."/>
            <person name="Nybo J.L."/>
            <person name="Theobald S."/>
            <person name="Kildgaard S."/>
            <person name="Isbrandt T."/>
            <person name="Kuo A."/>
            <person name="Sato A."/>
            <person name="Lyhne E.K."/>
            <person name="Kogle M.E."/>
            <person name="Wiebenga A."/>
            <person name="Kun R.S."/>
            <person name="Lubbers R.J."/>
            <person name="Makela M.R."/>
            <person name="Barry K."/>
            <person name="Chovatia M."/>
            <person name="Clum A."/>
            <person name="Daum C."/>
            <person name="Haridas S."/>
            <person name="He G."/>
            <person name="LaButti K."/>
            <person name="Lipzen A."/>
            <person name="Mondo S."/>
            <person name="Riley R."/>
            <person name="Salamov A."/>
            <person name="Simmons B.A."/>
            <person name="Magnuson J.K."/>
            <person name="Henrissat B."/>
            <person name="Mortensen U.H."/>
            <person name="Larsen T.O."/>
            <person name="Devries R.P."/>
            <person name="Grigoriev I.V."/>
            <person name="Machida M."/>
            <person name="Baker S.E."/>
            <person name="Andersen M.R."/>
        </authorList>
    </citation>
    <scope>NUCLEOTIDE SEQUENCE [LARGE SCALE GENOMIC DNA]</scope>
    <source>
        <strain evidence="2">IBT 14317</strain>
    </source>
</reference>
<evidence type="ECO:0000256" key="1">
    <source>
        <dbReference type="SAM" id="MobiDB-lite"/>
    </source>
</evidence>
<name>A0A5N7C3S8_PETAA</name>
<protein>
    <submittedName>
        <fullName evidence="2">Uncharacterized protein</fullName>
    </submittedName>
</protein>
<organism evidence="2">
    <name type="scientific">Petromyces alliaceus</name>
    <name type="common">Aspergillus alliaceus</name>
    <dbReference type="NCBI Taxonomy" id="209559"/>
    <lineage>
        <taxon>Eukaryota</taxon>
        <taxon>Fungi</taxon>
        <taxon>Dikarya</taxon>
        <taxon>Ascomycota</taxon>
        <taxon>Pezizomycotina</taxon>
        <taxon>Eurotiomycetes</taxon>
        <taxon>Eurotiomycetidae</taxon>
        <taxon>Eurotiales</taxon>
        <taxon>Aspergillaceae</taxon>
        <taxon>Aspergillus</taxon>
        <taxon>Aspergillus subgen. Circumdati</taxon>
    </lineage>
</organism>
<proteinExistence type="predicted"/>
<dbReference type="AlphaFoldDB" id="A0A5N7C3S8"/>
<accession>A0A5N7C3S8</accession>